<dbReference type="InterPro" id="IPR004155">
    <property type="entry name" value="PBS_lyase_HEAT"/>
</dbReference>
<accession>A0A7C4TEU6</accession>
<dbReference type="EMBL" id="DTGZ01000184">
    <property type="protein sequence ID" value="HGV98562.1"/>
    <property type="molecule type" value="Genomic_DNA"/>
</dbReference>
<dbReference type="InterPro" id="IPR011989">
    <property type="entry name" value="ARM-like"/>
</dbReference>
<comment type="caution">
    <text evidence="1">The sequence shown here is derived from an EMBL/GenBank/DDBJ whole genome shotgun (WGS) entry which is preliminary data.</text>
</comment>
<name>A0A7C4TEU6_UNCW3</name>
<proteinExistence type="predicted"/>
<dbReference type="PROSITE" id="PS50077">
    <property type="entry name" value="HEAT_REPEAT"/>
    <property type="match status" value="1"/>
</dbReference>
<dbReference type="AlphaFoldDB" id="A0A7C4TEU6"/>
<sequence>MQQAAIHDFLKELAVGLKSAKSYPPGHPVMDKVVANTMAQLSKVFTETPEFSLYFLERTIIYQDTRIDASKNLALVAFLETLKKNEIESLTFLSGVKNEDLKNLYEVMSSGKIKLKEYGNAQTMLQAKGTERIKINAVKFGIQTGVAVQVAQTQEKKVEAGAIEQAELIAAIRSLKELVERGVSAIEMKERFSQVIDKIEIMPGELKNSYSETVTKLLEQIPAEHRVELLREVELKPIVLRLLSTLSEDTLLKLILARSNNYTDVGKIVTSLSDEKFSKVLPELKEKIPNIYEYLAQVGLLLSEKVTSLFSKEDLRTSIKPYYTMLDSQNIHLREQGLKSLIMLAERFIKQGQFEIVDEIINQVSVSLEQEAVEEVVLNSIEALKNFYKVAKEFNQEKFCKAVIEPFNRILGRPGISTPFKRQTIKFLGETEEPSVLPALFSFLWETGIYPDVRAAIIKFGKQAVSEALLTLKEAEDYSLRMKLVDILKNIGKEATDILIKNIDVPEWFLRRNIVAVLGDIGEKEIAPKIIDLLNDPDDRVRVELVKTFSKLEYYEGIEKALADKSMEVKTEALKGLKKIIKKETIMELLPLLKEKNDTLNAEILKIIGEKKVTESAPQITDFLISLSTRSDSDAQSLKELGITTLLKLNHPDTRLFLNNLALTKDKALANLATAALKRREE</sequence>
<dbReference type="InterPro" id="IPR016024">
    <property type="entry name" value="ARM-type_fold"/>
</dbReference>
<dbReference type="SMART" id="SM00567">
    <property type="entry name" value="EZ_HEAT"/>
    <property type="match status" value="3"/>
</dbReference>
<gene>
    <name evidence="1" type="ORF">ENV60_09770</name>
</gene>
<dbReference type="Pfam" id="PF13646">
    <property type="entry name" value="HEAT_2"/>
    <property type="match status" value="1"/>
</dbReference>
<dbReference type="SUPFAM" id="SSF48371">
    <property type="entry name" value="ARM repeat"/>
    <property type="match status" value="1"/>
</dbReference>
<reference evidence="1" key="1">
    <citation type="journal article" date="2020" name="mSystems">
        <title>Genome- and Community-Level Interaction Insights into Carbon Utilization and Element Cycling Functions of Hydrothermarchaeota in Hydrothermal Sediment.</title>
        <authorList>
            <person name="Zhou Z."/>
            <person name="Liu Y."/>
            <person name="Xu W."/>
            <person name="Pan J."/>
            <person name="Luo Z.H."/>
            <person name="Li M."/>
        </authorList>
    </citation>
    <scope>NUCLEOTIDE SEQUENCE [LARGE SCALE GENOMIC DNA]</scope>
    <source>
        <strain evidence="1">SpSt-774</strain>
    </source>
</reference>
<organism evidence="1">
    <name type="scientific">candidate division WOR-3 bacterium</name>
    <dbReference type="NCBI Taxonomy" id="2052148"/>
    <lineage>
        <taxon>Bacteria</taxon>
        <taxon>Bacteria division WOR-3</taxon>
    </lineage>
</organism>
<evidence type="ECO:0000313" key="1">
    <source>
        <dbReference type="EMBL" id="HGV98562.1"/>
    </source>
</evidence>
<protein>
    <submittedName>
        <fullName evidence="1">HEAT repeat domain-containing protein</fullName>
    </submittedName>
</protein>
<dbReference type="InterPro" id="IPR021133">
    <property type="entry name" value="HEAT_type_2"/>
</dbReference>
<dbReference type="Gene3D" id="1.25.10.10">
    <property type="entry name" value="Leucine-rich Repeat Variant"/>
    <property type="match status" value="1"/>
</dbReference>